<gene>
    <name evidence="2" type="ORF">DesU5LDRAFT_0088</name>
</gene>
<accession>I2Q7Q3</accession>
<dbReference type="EMBL" id="JH600067">
    <property type="protein sequence ID" value="EIG55809.1"/>
    <property type="molecule type" value="Genomic_DNA"/>
</dbReference>
<evidence type="ECO:0000313" key="2">
    <source>
        <dbReference type="EMBL" id="EIG55809.1"/>
    </source>
</evidence>
<feature type="signal peptide" evidence="1">
    <location>
        <begin position="1"/>
        <end position="24"/>
    </location>
</feature>
<evidence type="ECO:0000256" key="1">
    <source>
        <dbReference type="SAM" id="SignalP"/>
    </source>
</evidence>
<dbReference type="HOGENOM" id="CLU_1967037_0_0_7"/>
<proteinExistence type="predicted"/>
<dbReference type="AlphaFoldDB" id="I2Q7Q3"/>
<reference evidence="2" key="1">
    <citation type="submission" date="2011-11" db="EMBL/GenBank/DDBJ databases">
        <title>Improved High-Quality Draft sequence of Desulfovibrio sp. U5L.</title>
        <authorList>
            <consortium name="US DOE Joint Genome Institute"/>
            <person name="Lucas S."/>
            <person name="Han J."/>
            <person name="Lapidus A."/>
            <person name="Cheng J.-F."/>
            <person name="Goodwin L."/>
            <person name="Pitluck S."/>
            <person name="Peters L."/>
            <person name="Ovchinnikova G."/>
            <person name="Held B."/>
            <person name="Detter J.C."/>
            <person name="Han C."/>
            <person name="Tapia R."/>
            <person name="Land M."/>
            <person name="Hauser L."/>
            <person name="Kyrpides N."/>
            <person name="Ivanova N."/>
            <person name="Pagani I."/>
            <person name="Gabster J."/>
            <person name="Walker C."/>
            <person name="Stolyar S."/>
            <person name="Stahl D."/>
            <person name="Arkin A."/>
            <person name="Dehal P."/>
            <person name="Hazen T."/>
            <person name="Woyke T."/>
        </authorList>
    </citation>
    <scope>NUCLEOTIDE SEQUENCE [LARGE SCALE GENOMIC DNA]</scope>
    <source>
        <strain evidence="2">U5L</strain>
    </source>
</reference>
<protein>
    <submittedName>
        <fullName evidence="2">Uncharacterized protein</fullName>
    </submittedName>
</protein>
<sequence>MFWRRVLFLALMVVFFVSAVEAWAADIVGQYTLRGSNPGSKGQYTGTAMVERKGETYSVGWKIGNQQLLGTGILKDTSFAVVYTARNSKKAPGLILYEILPDGSLVGKFTSLGGTALGGEIWTPIAK</sequence>
<keyword evidence="1" id="KW-0732">Signal</keyword>
<name>I2Q7Q3_9BACT</name>
<dbReference type="eggNOG" id="ENOG5030JMW">
    <property type="taxonomic scope" value="Bacteria"/>
</dbReference>
<feature type="chain" id="PRO_5003663664" evidence="1">
    <location>
        <begin position="25"/>
        <end position="127"/>
    </location>
</feature>
<dbReference type="STRING" id="596152.DesU5LDRAFT_0088"/>
<organism evidence="2">
    <name type="scientific">Desulfovibrio sp. U5L</name>
    <dbReference type="NCBI Taxonomy" id="596152"/>
    <lineage>
        <taxon>Bacteria</taxon>
        <taxon>Pseudomonadati</taxon>
        <taxon>Thermodesulfobacteriota</taxon>
        <taxon>Desulfovibrionia</taxon>
        <taxon>Desulfovibrionales</taxon>
        <taxon>Desulfovibrionaceae</taxon>
        <taxon>Desulfovibrio</taxon>
    </lineage>
</organism>